<name>A0ABQ6H233_9GAMM</name>
<dbReference type="Proteomes" id="UP001157133">
    <property type="component" value="Unassembled WGS sequence"/>
</dbReference>
<accession>A0ABQ6H233</accession>
<evidence type="ECO:0008006" key="3">
    <source>
        <dbReference type="Google" id="ProtNLM"/>
    </source>
</evidence>
<dbReference type="RefSeq" id="WP_284206204.1">
    <property type="nucleotide sequence ID" value="NZ_BSSU01000002.1"/>
</dbReference>
<evidence type="ECO:0000313" key="1">
    <source>
        <dbReference type="EMBL" id="GLX80882.1"/>
    </source>
</evidence>
<protein>
    <recommendedName>
        <fullName evidence="3">Aspartyl-phosphate phosphatase Spo0E family protein</fullName>
    </recommendedName>
</protein>
<gene>
    <name evidence="1" type="ORF">theurythT_03340</name>
</gene>
<comment type="caution">
    <text evidence="1">The sequence shown here is derived from an EMBL/GenBank/DDBJ whole genome shotgun (WGS) entry which is preliminary data.</text>
</comment>
<keyword evidence="2" id="KW-1185">Reference proteome</keyword>
<reference evidence="1 2" key="1">
    <citation type="submission" date="2023-03" db="EMBL/GenBank/DDBJ databases">
        <title>Draft genome sequence of Thalassotalea eurytherma JCM 18482T.</title>
        <authorList>
            <person name="Sawabe T."/>
        </authorList>
    </citation>
    <scope>NUCLEOTIDE SEQUENCE [LARGE SCALE GENOMIC DNA]</scope>
    <source>
        <strain evidence="1 2">JCM 18482</strain>
    </source>
</reference>
<proteinExistence type="predicted"/>
<dbReference type="EMBL" id="BSSU01000002">
    <property type="protein sequence ID" value="GLX80882.1"/>
    <property type="molecule type" value="Genomic_DNA"/>
</dbReference>
<organism evidence="1 2">
    <name type="scientific">Thalassotalea eurytherma</name>
    <dbReference type="NCBI Taxonomy" id="1144278"/>
    <lineage>
        <taxon>Bacteria</taxon>
        <taxon>Pseudomonadati</taxon>
        <taxon>Pseudomonadota</taxon>
        <taxon>Gammaproteobacteria</taxon>
        <taxon>Alteromonadales</taxon>
        <taxon>Colwelliaceae</taxon>
        <taxon>Thalassotalea</taxon>
    </lineage>
</organism>
<sequence>MFTVREKLEAVKLDIQRIKSANMLMKPKLAEEAVAGCVDLVESLIDRLEVLERNHNG</sequence>
<evidence type="ECO:0000313" key="2">
    <source>
        <dbReference type="Proteomes" id="UP001157133"/>
    </source>
</evidence>